<gene>
    <name evidence="1" type="ORF">PCYB_001380</name>
</gene>
<dbReference type="GeneID" id="14696651"/>
<evidence type="ECO:0000313" key="2">
    <source>
        <dbReference type="Proteomes" id="UP000006319"/>
    </source>
</evidence>
<sequence length="204" mass="23775">IDFCSEKNGYISNIQTLEQCKTESSGKDKEPCNTRCSQYEKWLTEQKTHFLKEETKNKYMNLMTSDKINFTNKCDMTEKVSFENNIDYCVNVKEKEPPPKVIHNSDCCATDQGYTQQITSYEQITYYNSHTKYAAGLSILNYAILEEIAPDDNAIYEFRSVRKPYDAHIKYEYKIDEEPTNIQTYQDTQHPSISEVSNTEIAQI</sequence>
<proteinExistence type="predicted"/>
<dbReference type="VEuPathDB" id="PlasmoDB:PCYB_001380"/>
<dbReference type="Proteomes" id="UP000006319">
    <property type="component" value="Unassembled WGS sequence"/>
</dbReference>
<accession>K6V2B3</accession>
<evidence type="ECO:0000313" key="1">
    <source>
        <dbReference type="EMBL" id="GAB69390.1"/>
    </source>
</evidence>
<feature type="non-terminal residue" evidence="1">
    <location>
        <position position="1"/>
    </location>
</feature>
<organism evidence="1 2">
    <name type="scientific">Plasmodium cynomolgi (strain B)</name>
    <dbReference type="NCBI Taxonomy" id="1120755"/>
    <lineage>
        <taxon>Eukaryota</taxon>
        <taxon>Sar</taxon>
        <taxon>Alveolata</taxon>
        <taxon>Apicomplexa</taxon>
        <taxon>Aconoidasida</taxon>
        <taxon>Haemosporida</taxon>
        <taxon>Plasmodiidae</taxon>
        <taxon>Plasmodium</taxon>
        <taxon>Plasmodium (Plasmodium)</taxon>
    </lineage>
</organism>
<dbReference type="KEGG" id="pcy:PCYB_001380"/>
<protein>
    <submittedName>
        <fullName evidence="1">Uncharacterized protein</fullName>
    </submittedName>
</protein>
<dbReference type="EMBL" id="DF157121">
    <property type="protein sequence ID" value="GAB69390.1"/>
    <property type="molecule type" value="Genomic_DNA"/>
</dbReference>
<name>K6V2B3_PLACD</name>
<keyword evidence="2" id="KW-1185">Reference proteome</keyword>
<reference evidence="1 2" key="1">
    <citation type="journal article" date="2012" name="Nat. Genet.">
        <title>Plasmodium cynomolgi genome sequences provide insight into Plasmodium vivax and the monkey malaria clade.</title>
        <authorList>
            <person name="Tachibana S."/>
            <person name="Sullivan S.A."/>
            <person name="Kawai S."/>
            <person name="Nakamura S."/>
            <person name="Kim H.R."/>
            <person name="Goto N."/>
            <person name="Arisue N."/>
            <person name="Palacpac N.M.Q."/>
            <person name="Honma H."/>
            <person name="Yagi M."/>
            <person name="Tougan T."/>
            <person name="Katakai Y."/>
            <person name="Kaneko O."/>
            <person name="Mita T."/>
            <person name="Kita K."/>
            <person name="Yasutomi Y."/>
            <person name="Sutton P.L."/>
            <person name="Shakhbatyan R."/>
            <person name="Horii T."/>
            <person name="Yasunaga T."/>
            <person name="Barnwell J.W."/>
            <person name="Escalante A.A."/>
            <person name="Carlton J.M."/>
            <person name="Tanabe K."/>
        </authorList>
    </citation>
    <scope>NUCLEOTIDE SEQUENCE [LARGE SCALE GENOMIC DNA]</scope>
    <source>
        <strain evidence="1 2">B</strain>
    </source>
</reference>
<dbReference type="AlphaFoldDB" id="K6V2B3"/>
<dbReference type="RefSeq" id="XP_004228327.1">
    <property type="nucleotide sequence ID" value="XM_004228279.1"/>
</dbReference>